<feature type="signal peptide" evidence="1">
    <location>
        <begin position="1"/>
        <end position="22"/>
    </location>
</feature>
<keyword evidence="1" id="KW-0732">Signal</keyword>
<dbReference type="Proteomes" id="UP000253919">
    <property type="component" value="Unassembled WGS sequence"/>
</dbReference>
<dbReference type="AlphaFoldDB" id="A0A369QNI0"/>
<dbReference type="PROSITE" id="PS51257">
    <property type="entry name" value="PROKAR_LIPOPROTEIN"/>
    <property type="match status" value="1"/>
</dbReference>
<protein>
    <recommendedName>
        <fullName evidence="4">DUF4625 domain-containing protein</fullName>
    </recommendedName>
</protein>
<comment type="caution">
    <text evidence="2">The sequence shown here is derived from an EMBL/GenBank/DDBJ whole genome shotgun (WGS) entry which is preliminary data.</text>
</comment>
<keyword evidence="3" id="KW-1185">Reference proteome</keyword>
<evidence type="ECO:0000256" key="1">
    <source>
        <dbReference type="SAM" id="SignalP"/>
    </source>
</evidence>
<gene>
    <name evidence="2" type="ORF">AHMF7616_03437</name>
</gene>
<accession>A0A369QNI0</accession>
<dbReference type="RefSeq" id="WP_115373915.1">
    <property type="nucleotide sequence ID" value="NZ_QASA01000001.1"/>
</dbReference>
<evidence type="ECO:0008006" key="4">
    <source>
        <dbReference type="Google" id="ProtNLM"/>
    </source>
</evidence>
<feature type="chain" id="PRO_5016967567" description="DUF4625 domain-containing protein" evidence="1">
    <location>
        <begin position="23"/>
        <end position="138"/>
    </location>
</feature>
<name>A0A369QNI0_9BACT</name>
<dbReference type="OrthoDB" id="1495190at2"/>
<organism evidence="2 3">
    <name type="scientific">Adhaeribacter pallidiroseus</name>
    <dbReference type="NCBI Taxonomy" id="2072847"/>
    <lineage>
        <taxon>Bacteria</taxon>
        <taxon>Pseudomonadati</taxon>
        <taxon>Bacteroidota</taxon>
        <taxon>Cytophagia</taxon>
        <taxon>Cytophagales</taxon>
        <taxon>Hymenobacteraceae</taxon>
        <taxon>Adhaeribacter</taxon>
    </lineage>
</organism>
<sequence length="138" mass="14699">MKFAKPLLFLLLIGLTLFTVTSCEKDEGKLPDISFKTGGNYISSDVTLPAGSAIIIGINAAKTEDKDVLKKFNVSKAINGGAPASVFSKDLSGSEGDQYSTDYTATLETTPGQVDQFIFTVTNRDGLTNQVAVKITIQ</sequence>
<reference evidence="2 3" key="1">
    <citation type="submission" date="2018-04" db="EMBL/GenBank/DDBJ databases">
        <title>Adhaeribacter sp. HMF7616 genome sequencing and assembly.</title>
        <authorList>
            <person name="Kang H."/>
            <person name="Kang J."/>
            <person name="Cha I."/>
            <person name="Kim H."/>
            <person name="Joh K."/>
        </authorList>
    </citation>
    <scope>NUCLEOTIDE SEQUENCE [LARGE SCALE GENOMIC DNA]</scope>
    <source>
        <strain evidence="2 3">HMF7616</strain>
    </source>
</reference>
<proteinExistence type="predicted"/>
<evidence type="ECO:0000313" key="3">
    <source>
        <dbReference type="Proteomes" id="UP000253919"/>
    </source>
</evidence>
<dbReference type="EMBL" id="QASA01000001">
    <property type="protein sequence ID" value="RDC64817.1"/>
    <property type="molecule type" value="Genomic_DNA"/>
</dbReference>
<evidence type="ECO:0000313" key="2">
    <source>
        <dbReference type="EMBL" id="RDC64817.1"/>
    </source>
</evidence>